<proteinExistence type="predicted"/>
<organism evidence="2">
    <name type="scientific">marine metagenome</name>
    <dbReference type="NCBI Taxonomy" id="408172"/>
    <lineage>
        <taxon>unclassified sequences</taxon>
        <taxon>metagenomes</taxon>
        <taxon>ecological metagenomes</taxon>
    </lineage>
</organism>
<dbReference type="Gene3D" id="3.40.50.2000">
    <property type="entry name" value="Glycogen Phosphorylase B"/>
    <property type="match status" value="2"/>
</dbReference>
<feature type="domain" description="Glycosyltransferase subfamily 4-like N-terminal" evidence="1">
    <location>
        <begin position="94"/>
        <end position="221"/>
    </location>
</feature>
<name>A0A381WC29_9ZZZZ</name>
<dbReference type="InterPro" id="IPR028098">
    <property type="entry name" value="Glyco_trans_4-like_N"/>
</dbReference>
<dbReference type="EMBL" id="UINC01011329">
    <property type="protein sequence ID" value="SVA50055.1"/>
    <property type="molecule type" value="Genomic_DNA"/>
</dbReference>
<gene>
    <name evidence="2" type="ORF">METZ01_LOCUS102909</name>
</gene>
<evidence type="ECO:0000259" key="1">
    <source>
        <dbReference type="Pfam" id="PF13439"/>
    </source>
</evidence>
<dbReference type="SUPFAM" id="SSF53756">
    <property type="entry name" value="UDP-Glycosyltransferase/glycogen phosphorylase"/>
    <property type="match status" value="1"/>
</dbReference>
<reference evidence="2" key="1">
    <citation type="submission" date="2018-05" db="EMBL/GenBank/DDBJ databases">
        <authorList>
            <person name="Lanie J.A."/>
            <person name="Ng W.-L."/>
            <person name="Kazmierczak K.M."/>
            <person name="Andrzejewski T.M."/>
            <person name="Davidsen T.M."/>
            <person name="Wayne K.J."/>
            <person name="Tettelin H."/>
            <person name="Glass J.I."/>
            <person name="Rusch D."/>
            <person name="Podicherti R."/>
            <person name="Tsui H.-C.T."/>
            <person name="Winkler M.E."/>
        </authorList>
    </citation>
    <scope>NUCLEOTIDE SEQUENCE</scope>
</reference>
<dbReference type="AlphaFoldDB" id="A0A381WC29"/>
<accession>A0A381WC29</accession>
<dbReference type="Pfam" id="PF13439">
    <property type="entry name" value="Glyco_transf_4"/>
    <property type="match status" value="1"/>
</dbReference>
<sequence>MISYYWPPSGGPGVQRVLKFCKYLPEFGWDPIILTVKNGDFPVVDRSLNSETNVSDIFYAKSLSFHKIFKLISRKKTVPTYQLSGSVDESITIRIFRWIRYNLVVPDARIGWYPNAVKIGAKVLRDMNIKLIFSSGPPQTSHLIARSLSKKYNLPWVADFRDPWTDRFYYSENKRLRITELFDAYLEKKVLDNAGALTTVSKTIADYYKRNVSIIPNGYDEADFLSIKKIKNKDLVIGYLGTMSKSQNPVTFFDAVHEMNLNSIKKFRINLIGNIHPDISRYINLNGYEYFIKVKPYIPHKESIQQMISSDFLLLVIPKTKKNMGVVTGKVFEYIRSGSTIIMIGPPDSDAAKIVMDANSGFCLDYNDKNQIELILSGEKRTNSSGYTQYSRKNITRLLVNVFEKIQNNKELY</sequence>
<evidence type="ECO:0000313" key="2">
    <source>
        <dbReference type="EMBL" id="SVA50055.1"/>
    </source>
</evidence>
<protein>
    <recommendedName>
        <fullName evidence="1">Glycosyltransferase subfamily 4-like N-terminal domain-containing protein</fullName>
    </recommendedName>
</protein>